<keyword evidence="4" id="KW-0808">Transferase</keyword>
<dbReference type="InterPro" id="IPR002052">
    <property type="entry name" value="DNA_methylase_N6_adenine_CS"/>
</dbReference>
<keyword evidence="5" id="KW-0949">S-adenosyl-L-methionine</keyword>
<comment type="caution">
    <text evidence="7">The sequence shown here is derived from an EMBL/GenBank/DDBJ whole genome shotgun (WGS) entry which is preliminary data.</text>
</comment>
<dbReference type="SUPFAM" id="SSF53335">
    <property type="entry name" value="S-adenosyl-L-methionine-dependent methyltransferases"/>
    <property type="match status" value="1"/>
</dbReference>
<dbReference type="InterPro" id="IPR007848">
    <property type="entry name" value="Small_mtfrase_dom"/>
</dbReference>
<dbReference type="Gene3D" id="3.40.50.150">
    <property type="entry name" value="Vaccinia Virus protein VP39"/>
    <property type="match status" value="2"/>
</dbReference>
<protein>
    <submittedName>
        <fullName evidence="7">16S rRNA methyltransferase</fullName>
    </submittedName>
</protein>
<dbReference type="PROSITE" id="PS00092">
    <property type="entry name" value="N6_MTASE"/>
    <property type="match status" value="1"/>
</dbReference>
<evidence type="ECO:0000256" key="3">
    <source>
        <dbReference type="ARBA" id="ARBA00022603"/>
    </source>
</evidence>
<evidence type="ECO:0000256" key="5">
    <source>
        <dbReference type="ARBA" id="ARBA00022691"/>
    </source>
</evidence>
<name>A0ABQ1HQ78_9GAMM</name>
<evidence type="ECO:0000256" key="1">
    <source>
        <dbReference type="ARBA" id="ARBA00022490"/>
    </source>
</evidence>
<evidence type="ECO:0000256" key="4">
    <source>
        <dbReference type="ARBA" id="ARBA00022679"/>
    </source>
</evidence>
<proteinExistence type="predicted"/>
<keyword evidence="8" id="KW-1185">Reference proteome</keyword>
<dbReference type="Pfam" id="PF05175">
    <property type="entry name" value="MTS"/>
    <property type="match status" value="1"/>
</dbReference>
<gene>
    <name evidence="7" type="primary">rsmC</name>
    <name evidence="7" type="ORF">GCM10011521_22960</name>
</gene>
<accession>A0ABQ1HQ78</accession>
<keyword evidence="1" id="KW-0963">Cytoplasm</keyword>
<evidence type="ECO:0000313" key="7">
    <source>
        <dbReference type="EMBL" id="GGA83990.1"/>
    </source>
</evidence>
<dbReference type="GO" id="GO:0008168">
    <property type="term" value="F:methyltransferase activity"/>
    <property type="evidence" value="ECO:0007669"/>
    <property type="project" value="UniProtKB-KW"/>
</dbReference>
<dbReference type="Proteomes" id="UP000623419">
    <property type="component" value="Unassembled WGS sequence"/>
</dbReference>
<keyword evidence="2" id="KW-0698">rRNA processing</keyword>
<dbReference type="InterPro" id="IPR046977">
    <property type="entry name" value="RsmC/RlmG"/>
</dbReference>
<dbReference type="RefSeq" id="WP_229668535.1">
    <property type="nucleotide sequence ID" value="NZ_BMKC01000003.1"/>
</dbReference>
<dbReference type="PANTHER" id="PTHR47816">
    <property type="entry name" value="RIBOSOMAL RNA SMALL SUBUNIT METHYLTRANSFERASE C"/>
    <property type="match status" value="1"/>
</dbReference>
<dbReference type="GO" id="GO:0032259">
    <property type="term" value="P:methylation"/>
    <property type="evidence" value="ECO:0007669"/>
    <property type="project" value="UniProtKB-KW"/>
</dbReference>
<keyword evidence="3 7" id="KW-0489">Methyltransferase</keyword>
<dbReference type="PANTHER" id="PTHR47816:SF4">
    <property type="entry name" value="RIBOSOMAL RNA SMALL SUBUNIT METHYLTRANSFERASE C"/>
    <property type="match status" value="1"/>
</dbReference>
<organism evidence="7 8">
    <name type="scientific">Arenimonas soli</name>
    <dbReference type="NCBI Taxonomy" id="2269504"/>
    <lineage>
        <taxon>Bacteria</taxon>
        <taxon>Pseudomonadati</taxon>
        <taxon>Pseudomonadota</taxon>
        <taxon>Gammaproteobacteria</taxon>
        <taxon>Lysobacterales</taxon>
        <taxon>Lysobacteraceae</taxon>
        <taxon>Arenimonas</taxon>
    </lineage>
</organism>
<dbReference type="CDD" id="cd02440">
    <property type="entry name" value="AdoMet_MTases"/>
    <property type="match status" value="1"/>
</dbReference>
<reference evidence="8" key="1">
    <citation type="journal article" date="2019" name="Int. J. Syst. Evol. Microbiol.">
        <title>The Global Catalogue of Microorganisms (GCM) 10K type strain sequencing project: providing services to taxonomists for standard genome sequencing and annotation.</title>
        <authorList>
            <consortium name="The Broad Institute Genomics Platform"/>
            <consortium name="The Broad Institute Genome Sequencing Center for Infectious Disease"/>
            <person name="Wu L."/>
            <person name="Ma J."/>
        </authorList>
    </citation>
    <scope>NUCLEOTIDE SEQUENCE [LARGE SCALE GENOMIC DNA]</scope>
    <source>
        <strain evidence="8">CGMCC 1.15905</strain>
    </source>
</reference>
<sequence length="342" mass="36612">MIPDPALETLLLPLASGALAWPAPGDCLFLRARTGPALNAARRHRPVCEQGFKPWADALDKDGFAVSESNTGRFGLVMLLAPRQRDESRALLARAIHQAGHGGVVLACAANKEGARSMQDDLERLAGSVHVLGKHHCRAVWTAPLGDGVDSALLAQWRELDAPRPILDGRFQSRPGLFAWDRIDAASALLAANLPTDLAGEGADLGAGWGYLAAEVIDRCLGVTALDLYEAEARALALARLNLAGRRFTPGLHWHDVTAGLSRRYDFIVSNPPFHQGRADQPELGQAFIRVAAQALRPGGRLCLVANRHLPYEQALARGFGEVRKLADAGGFKVIHAVKAGA</sequence>
<evidence type="ECO:0000256" key="2">
    <source>
        <dbReference type="ARBA" id="ARBA00022552"/>
    </source>
</evidence>
<dbReference type="InterPro" id="IPR029063">
    <property type="entry name" value="SAM-dependent_MTases_sf"/>
</dbReference>
<evidence type="ECO:0000259" key="6">
    <source>
        <dbReference type="Pfam" id="PF05175"/>
    </source>
</evidence>
<dbReference type="EMBL" id="BMKC01000003">
    <property type="protein sequence ID" value="GGA83990.1"/>
    <property type="molecule type" value="Genomic_DNA"/>
</dbReference>
<feature type="domain" description="Methyltransferase small" evidence="6">
    <location>
        <begin position="170"/>
        <end position="335"/>
    </location>
</feature>
<evidence type="ECO:0000313" key="8">
    <source>
        <dbReference type="Proteomes" id="UP000623419"/>
    </source>
</evidence>